<dbReference type="RefSeq" id="WP_386801864.1">
    <property type="nucleotide sequence ID" value="NZ_JBHTMU010000006.1"/>
</dbReference>
<evidence type="ECO:0000313" key="3">
    <source>
        <dbReference type="Proteomes" id="UP001597135"/>
    </source>
</evidence>
<sequence length="61" mass="6912">MTGLVAFLAAFEVQPKHLDGLPHVIGWLVLCALAAAVWALIEWDLRRRRTSRRDEDDADEP</sequence>
<feature type="transmembrane region" description="Helical" evidence="1">
    <location>
        <begin position="25"/>
        <end position="43"/>
    </location>
</feature>
<accession>A0ABW3ZGE2</accession>
<keyword evidence="1" id="KW-0472">Membrane</keyword>
<gene>
    <name evidence="2" type="ORF">ACFQ4E_05145</name>
</gene>
<proteinExistence type="predicted"/>
<comment type="caution">
    <text evidence="2">The sequence shown here is derived from an EMBL/GenBank/DDBJ whole genome shotgun (WGS) entry which is preliminary data.</text>
</comment>
<name>A0ABW3ZGE2_9RHOB</name>
<reference evidence="3" key="1">
    <citation type="journal article" date="2019" name="Int. J. Syst. Evol. Microbiol.">
        <title>The Global Catalogue of Microorganisms (GCM) 10K type strain sequencing project: providing services to taxonomists for standard genome sequencing and annotation.</title>
        <authorList>
            <consortium name="The Broad Institute Genomics Platform"/>
            <consortium name="The Broad Institute Genome Sequencing Center for Infectious Disease"/>
            <person name="Wu L."/>
            <person name="Ma J."/>
        </authorList>
    </citation>
    <scope>NUCLEOTIDE SEQUENCE [LARGE SCALE GENOMIC DNA]</scope>
    <source>
        <strain evidence="3">CCUG 62953</strain>
    </source>
</reference>
<keyword evidence="1" id="KW-1133">Transmembrane helix</keyword>
<protein>
    <submittedName>
        <fullName evidence="2">Uncharacterized protein</fullName>
    </submittedName>
</protein>
<dbReference type="Proteomes" id="UP001597135">
    <property type="component" value="Unassembled WGS sequence"/>
</dbReference>
<keyword evidence="3" id="KW-1185">Reference proteome</keyword>
<keyword evidence="1" id="KW-0812">Transmembrane</keyword>
<evidence type="ECO:0000313" key="2">
    <source>
        <dbReference type="EMBL" id="MFD1341800.1"/>
    </source>
</evidence>
<organism evidence="2 3">
    <name type="scientific">Litorisediminicola beolgyonensis</name>
    <dbReference type="NCBI Taxonomy" id="1173614"/>
    <lineage>
        <taxon>Bacteria</taxon>
        <taxon>Pseudomonadati</taxon>
        <taxon>Pseudomonadota</taxon>
        <taxon>Alphaproteobacteria</taxon>
        <taxon>Rhodobacterales</taxon>
        <taxon>Paracoccaceae</taxon>
        <taxon>Litorisediminicola</taxon>
    </lineage>
</organism>
<evidence type="ECO:0000256" key="1">
    <source>
        <dbReference type="SAM" id="Phobius"/>
    </source>
</evidence>
<dbReference type="EMBL" id="JBHTMU010000006">
    <property type="protein sequence ID" value="MFD1341800.1"/>
    <property type="molecule type" value="Genomic_DNA"/>
</dbReference>